<feature type="compositionally biased region" description="Basic and acidic residues" evidence="6">
    <location>
        <begin position="374"/>
        <end position="386"/>
    </location>
</feature>
<accession>A0ABR2IH47</accession>
<feature type="region of interest" description="Disordered" evidence="6">
    <location>
        <begin position="311"/>
        <end position="421"/>
    </location>
</feature>
<keyword evidence="2 7" id="KW-0812">Transmembrane</keyword>
<feature type="transmembrane region" description="Helical" evidence="7">
    <location>
        <begin position="155"/>
        <end position="177"/>
    </location>
</feature>
<feature type="transmembrane region" description="Helical" evidence="7">
    <location>
        <begin position="197"/>
        <end position="222"/>
    </location>
</feature>
<keyword evidence="10" id="KW-1185">Reference proteome</keyword>
<comment type="caution">
    <text evidence="9">The sequence shown here is derived from an EMBL/GenBank/DDBJ whole genome shotgun (WGS) entry which is preliminary data.</text>
</comment>
<feature type="transmembrane region" description="Helical" evidence="7">
    <location>
        <begin position="30"/>
        <end position="50"/>
    </location>
</feature>
<reference evidence="9 10" key="1">
    <citation type="journal article" date="2024" name="IMA Fungus">
        <title>Apiospora arundinis, a panoply of carbohydrate-active enzymes and secondary metabolites.</title>
        <authorList>
            <person name="Sorensen T."/>
            <person name="Petersen C."/>
            <person name="Muurmann A.T."/>
            <person name="Christiansen J.V."/>
            <person name="Brundto M.L."/>
            <person name="Overgaard C.K."/>
            <person name="Boysen A.T."/>
            <person name="Wollenberg R.D."/>
            <person name="Larsen T.O."/>
            <person name="Sorensen J.L."/>
            <person name="Nielsen K.L."/>
            <person name="Sondergaard T.E."/>
        </authorList>
    </citation>
    <scope>NUCLEOTIDE SEQUENCE [LARGE SCALE GENOMIC DNA]</scope>
    <source>
        <strain evidence="9 10">AAU 773</strain>
    </source>
</reference>
<evidence type="ECO:0000256" key="6">
    <source>
        <dbReference type="SAM" id="MobiDB-lite"/>
    </source>
</evidence>
<feature type="compositionally biased region" description="Basic residues" evidence="6">
    <location>
        <begin position="334"/>
        <end position="344"/>
    </location>
</feature>
<comment type="subcellular location">
    <subcellularLocation>
        <location evidence="1">Membrane</location>
        <topology evidence="1">Multi-pass membrane protein</topology>
    </subcellularLocation>
</comment>
<keyword evidence="4 7" id="KW-0472">Membrane</keyword>
<evidence type="ECO:0000256" key="1">
    <source>
        <dbReference type="ARBA" id="ARBA00004141"/>
    </source>
</evidence>
<keyword evidence="3 7" id="KW-1133">Transmembrane helix</keyword>
<evidence type="ECO:0000256" key="5">
    <source>
        <dbReference type="ARBA" id="ARBA00038359"/>
    </source>
</evidence>
<feature type="transmembrane region" description="Helical" evidence="7">
    <location>
        <begin position="122"/>
        <end position="143"/>
    </location>
</feature>
<feature type="transmembrane region" description="Helical" evidence="7">
    <location>
        <begin position="234"/>
        <end position="255"/>
    </location>
</feature>
<dbReference type="EMBL" id="JAPCWZ010000005">
    <property type="protein sequence ID" value="KAK8862882.1"/>
    <property type="molecule type" value="Genomic_DNA"/>
</dbReference>
<dbReference type="InterPro" id="IPR052337">
    <property type="entry name" value="SAT4-like"/>
</dbReference>
<evidence type="ECO:0000259" key="8">
    <source>
        <dbReference type="Pfam" id="PF20684"/>
    </source>
</evidence>
<feature type="transmembrane region" description="Helical" evidence="7">
    <location>
        <begin position="70"/>
        <end position="92"/>
    </location>
</feature>
<proteinExistence type="inferred from homology"/>
<evidence type="ECO:0000256" key="4">
    <source>
        <dbReference type="ARBA" id="ARBA00023136"/>
    </source>
</evidence>
<evidence type="ECO:0000313" key="9">
    <source>
        <dbReference type="EMBL" id="KAK8862882.1"/>
    </source>
</evidence>
<name>A0ABR2IH47_9PEZI</name>
<evidence type="ECO:0000256" key="7">
    <source>
        <dbReference type="SAM" id="Phobius"/>
    </source>
</evidence>
<protein>
    <submittedName>
        <fullName evidence="9">Integral membrane protein</fullName>
    </submittedName>
</protein>
<sequence>MYLSSRLVIVGDDTNLTIIETDFVPPTAHGVNIIVANVVLVVLTAIWTALRFWCRRLKGTGFFAEDWMHLGALVCFYGLIASSFSMVFLGGAGHHLGELQPQHIIRLSKRGTADHRRKQATYSVQVLFAFSMGLVKMSILWMLRRIFITRGFAIAANVVMAFTVAWALMTILMGLLICHPVEMNWNPFTPGGKCGDQVAAFGAVGIIDMVNELAILILPIPMVLQLRMPFRYKAALFCVFGAGVLTLVFAAVRLYTVMNVDFTDMSYSAVNTTTYSAVEPAIAIIVSCSPTLRPVFDRVFGRVLSTFSNSRSEQAGTDEGKNRNDVTLVTFGRGNRKPSNKNKRKETVTTKGFTVMMDDDDDSDGQQQQQVDTRIIRSDVSREPRQSDGYPRSSGRNSAEAGSAKGILITNEGFGRPKQSV</sequence>
<evidence type="ECO:0000256" key="2">
    <source>
        <dbReference type="ARBA" id="ARBA00022692"/>
    </source>
</evidence>
<dbReference type="PANTHER" id="PTHR33048">
    <property type="entry name" value="PTH11-LIKE INTEGRAL MEMBRANE PROTEIN (AFU_ORTHOLOGUE AFUA_5G11245)"/>
    <property type="match status" value="1"/>
</dbReference>
<dbReference type="Pfam" id="PF20684">
    <property type="entry name" value="Fung_rhodopsin"/>
    <property type="match status" value="1"/>
</dbReference>
<evidence type="ECO:0000256" key="3">
    <source>
        <dbReference type="ARBA" id="ARBA00022989"/>
    </source>
</evidence>
<dbReference type="InterPro" id="IPR049326">
    <property type="entry name" value="Rhodopsin_dom_fungi"/>
</dbReference>
<gene>
    <name evidence="9" type="ORF">PGQ11_009117</name>
</gene>
<dbReference type="Proteomes" id="UP001390339">
    <property type="component" value="Unassembled WGS sequence"/>
</dbReference>
<evidence type="ECO:0000313" key="10">
    <source>
        <dbReference type="Proteomes" id="UP001390339"/>
    </source>
</evidence>
<comment type="similarity">
    <text evidence="5">Belongs to the SAT4 family.</text>
</comment>
<feature type="domain" description="Rhodopsin" evidence="8">
    <location>
        <begin position="50"/>
        <end position="297"/>
    </location>
</feature>
<organism evidence="9 10">
    <name type="scientific">Apiospora arundinis</name>
    <dbReference type="NCBI Taxonomy" id="335852"/>
    <lineage>
        <taxon>Eukaryota</taxon>
        <taxon>Fungi</taxon>
        <taxon>Dikarya</taxon>
        <taxon>Ascomycota</taxon>
        <taxon>Pezizomycotina</taxon>
        <taxon>Sordariomycetes</taxon>
        <taxon>Xylariomycetidae</taxon>
        <taxon>Amphisphaeriales</taxon>
        <taxon>Apiosporaceae</taxon>
        <taxon>Apiospora</taxon>
    </lineage>
</organism>
<dbReference type="PANTHER" id="PTHR33048:SF47">
    <property type="entry name" value="INTEGRAL MEMBRANE PROTEIN-RELATED"/>
    <property type="match status" value="1"/>
</dbReference>